<reference evidence="3 4" key="1">
    <citation type="submission" date="2016-10" db="EMBL/GenBank/DDBJ databases">
        <authorList>
            <person name="de Groot N.N."/>
        </authorList>
    </citation>
    <scope>NUCLEOTIDE SEQUENCE [LARGE SCALE GENOMIC DNA]</scope>
    <source>
        <strain evidence="3 4">DSM 15695</strain>
    </source>
</reference>
<protein>
    <submittedName>
        <fullName evidence="3">Long-chain acyl-CoA synthetase</fullName>
    </submittedName>
</protein>
<dbReference type="GO" id="GO:0031956">
    <property type="term" value="F:medium-chain fatty acid-CoA ligase activity"/>
    <property type="evidence" value="ECO:0007669"/>
    <property type="project" value="TreeGrafter"/>
</dbReference>
<dbReference type="PANTHER" id="PTHR43201">
    <property type="entry name" value="ACYL-COA SYNTHETASE"/>
    <property type="match status" value="1"/>
</dbReference>
<dbReference type="Pfam" id="PF13193">
    <property type="entry name" value="AMP-binding_C"/>
    <property type="match status" value="1"/>
</dbReference>
<dbReference type="InterPro" id="IPR045851">
    <property type="entry name" value="AMP-bd_C_sf"/>
</dbReference>
<dbReference type="Proteomes" id="UP000198833">
    <property type="component" value="Unassembled WGS sequence"/>
</dbReference>
<dbReference type="SUPFAM" id="SSF56801">
    <property type="entry name" value="Acetyl-CoA synthetase-like"/>
    <property type="match status" value="1"/>
</dbReference>
<dbReference type="OrthoDB" id="9765680at2"/>
<dbReference type="GO" id="GO:0006631">
    <property type="term" value="P:fatty acid metabolic process"/>
    <property type="evidence" value="ECO:0007669"/>
    <property type="project" value="TreeGrafter"/>
</dbReference>
<dbReference type="EMBL" id="FOEN01000005">
    <property type="protein sequence ID" value="SEQ10037.1"/>
    <property type="molecule type" value="Genomic_DNA"/>
</dbReference>
<dbReference type="InterPro" id="IPR042099">
    <property type="entry name" value="ANL_N_sf"/>
</dbReference>
<accession>A0A1H9D9N3</accession>
<gene>
    <name evidence="3" type="ORF">SAMN04488558_10568</name>
</gene>
<dbReference type="PANTHER" id="PTHR43201:SF32">
    <property type="entry name" value="2-SUCCINYLBENZOATE--COA LIGASE, CHLOROPLASTIC_PEROXISOMAL"/>
    <property type="match status" value="1"/>
</dbReference>
<dbReference type="STRING" id="89093.SAMN04488558_10568"/>
<dbReference type="InterPro" id="IPR020845">
    <property type="entry name" value="AMP-binding_CS"/>
</dbReference>
<dbReference type="InterPro" id="IPR000873">
    <property type="entry name" value="AMP-dep_synth/lig_dom"/>
</dbReference>
<evidence type="ECO:0000313" key="3">
    <source>
        <dbReference type="EMBL" id="SEQ10037.1"/>
    </source>
</evidence>
<evidence type="ECO:0000313" key="4">
    <source>
        <dbReference type="Proteomes" id="UP000198833"/>
    </source>
</evidence>
<organism evidence="3 4">
    <name type="scientific">Ignavigranum ruoffiae</name>
    <dbReference type="NCBI Taxonomy" id="89093"/>
    <lineage>
        <taxon>Bacteria</taxon>
        <taxon>Bacillati</taxon>
        <taxon>Bacillota</taxon>
        <taxon>Bacilli</taxon>
        <taxon>Lactobacillales</taxon>
        <taxon>Aerococcaceae</taxon>
        <taxon>Ignavigranum</taxon>
    </lineage>
</organism>
<dbReference type="PROSITE" id="PS00455">
    <property type="entry name" value="AMP_BINDING"/>
    <property type="match status" value="1"/>
</dbReference>
<feature type="domain" description="AMP-dependent synthetase/ligase" evidence="1">
    <location>
        <begin position="13"/>
        <end position="358"/>
    </location>
</feature>
<dbReference type="InterPro" id="IPR025110">
    <property type="entry name" value="AMP-bd_C"/>
</dbReference>
<sequence>MDFDWIKGRSIANPDKVAVIDAGKKTQWTYRELNIRAENLANHLQEQGIKKGDRVGAFVPNDIAVIDLFLASIKLGAVFVPLNWRLKAVEIARIVEDAGIEYILYATNHYDRLADVPQEYIKYNVDEAEYNAIVDPSSHRPFKSVDLQPDDVAMLIYTSGSTGTPKGVIHTHHSYRNNTFNEIMSWDFHQSSSTIIFAPIFHVVAFNDLAVTILMVGGTLILERYFEPKTIVDRIATYKPSILVLIPTMYYALLANKEFHPSILEPVEYCISGGSPPLPEITQAFNQFGVQILNVYGMTEAPLCTYNPPELAKKHPNGIGRAIANVEFKVVNEAMEEVLYGQIGELLIRGENVTPGYWNLPELNETEFYQGFYKSGDLATMTEDGVITIINRKKELIITGGENVLPSEVEVVLNKHPLIKTAIVIGYDNPVFGESVSAAVILNKEALHHDDYEKVLDEYCLKNLAGYKTPKLYLVLDQLPVNSTGKPDRLVLREMMNAYAKEKEKEKSVSA</sequence>
<dbReference type="Gene3D" id="3.30.300.30">
    <property type="match status" value="1"/>
</dbReference>
<feature type="domain" description="AMP-binding enzyme C-terminal" evidence="2">
    <location>
        <begin position="408"/>
        <end position="486"/>
    </location>
</feature>
<dbReference type="AlphaFoldDB" id="A0A1H9D9N3"/>
<evidence type="ECO:0000259" key="1">
    <source>
        <dbReference type="Pfam" id="PF00501"/>
    </source>
</evidence>
<keyword evidence="4" id="KW-1185">Reference proteome</keyword>
<name>A0A1H9D9N3_9LACT</name>
<dbReference type="Gene3D" id="3.40.50.12780">
    <property type="entry name" value="N-terminal domain of ligase-like"/>
    <property type="match status" value="1"/>
</dbReference>
<dbReference type="Pfam" id="PF00501">
    <property type="entry name" value="AMP-binding"/>
    <property type="match status" value="1"/>
</dbReference>
<proteinExistence type="predicted"/>
<dbReference type="RefSeq" id="WP_092571551.1">
    <property type="nucleotide sequence ID" value="NZ_FOEN01000005.1"/>
</dbReference>
<evidence type="ECO:0000259" key="2">
    <source>
        <dbReference type="Pfam" id="PF13193"/>
    </source>
</evidence>